<reference evidence="3" key="1">
    <citation type="journal article" date="2021" name="Nat. Commun.">
        <title>Genetic determinants of endophytism in the Arabidopsis root mycobiome.</title>
        <authorList>
            <person name="Mesny F."/>
            <person name="Miyauchi S."/>
            <person name="Thiergart T."/>
            <person name="Pickel B."/>
            <person name="Atanasova L."/>
            <person name="Karlsson M."/>
            <person name="Huettel B."/>
            <person name="Barry K.W."/>
            <person name="Haridas S."/>
            <person name="Chen C."/>
            <person name="Bauer D."/>
            <person name="Andreopoulos W."/>
            <person name="Pangilinan J."/>
            <person name="LaButti K."/>
            <person name="Riley R."/>
            <person name="Lipzen A."/>
            <person name="Clum A."/>
            <person name="Drula E."/>
            <person name="Henrissat B."/>
            <person name="Kohler A."/>
            <person name="Grigoriev I.V."/>
            <person name="Martin F.M."/>
            <person name="Hacquard S."/>
        </authorList>
    </citation>
    <scope>NUCLEOTIDE SEQUENCE</scope>
    <source>
        <strain evidence="3">MPI-CAGE-CH-0230</strain>
    </source>
</reference>
<feature type="compositionally biased region" description="Basic and acidic residues" evidence="2">
    <location>
        <begin position="419"/>
        <end position="432"/>
    </location>
</feature>
<dbReference type="Pfam" id="PF04938">
    <property type="entry name" value="SIP1"/>
    <property type="match status" value="1"/>
</dbReference>
<feature type="compositionally biased region" description="Acidic residues" evidence="2">
    <location>
        <begin position="343"/>
        <end position="362"/>
    </location>
</feature>
<organism evidence="3 4">
    <name type="scientific">Microdochium trichocladiopsis</name>
    <dbReference type="NCBI Taxonomy" id="1682393"/>
    <lineage>
        <taxon>Eukaryota</taxon>
        <taxon>Fungi</taxon>
        <taxon>Dikarya</taxon>
        <taxon>Ascomycota</taxon>
        <taxon>Pezizomycotina</taxon>
        <taxon>Sordariomycetes</taxon>
        <taxon>Xylariomycetidae</taxon>
        <taxon>Xylariales</taxon>
        <taxon>Microdochiaceae</taxon>
        <taxon>Microdochium</taxon>
    </lineage>
</organism>
<dbReference type="Gene3D" id="1.20.58.1070">
    <property type="match status" value="1"/>
</dbReference>
<feature type="compositionally biased region" description="Acidic residues" evidence="2">
    <location>
        <begin position="398"/>
        <end position="418"/>
    </location>
</feature>
<dbReference type="GeneID" id="70182311"/>
<evidence type="ECO:0008006" key="5">
    <source>
        <dbReference type="Google" id="ProtNLM"/>
    </source>
</evidence>
<feature type="compositionally biased region" description="Basic and acidic residues" evidence="2">
    <location>
        <begin position="460"/>
        <end position="470"/>
    </location>
</feature>
<dbReference type="GO" id="GO:0032797">
    <property type="term" value="C:SMN complex"/>
    <property type="evidence" value="ECO:0007669"/>
    <property type="project" value="TreeGrafter"/>
</dbReference>
<protein>
    <recommendedName>
        <fullName evidence="5">V-snare</fullName>
    </recommendedName>
</protein>
<comment type="similarity">
    <text evidence="1">Belongs to the gemin-2 family.</text>
</comment>
<feature type="compositionally biased region" description="Acidic residues" evidence="2">
    <location>
        <begin position="145"/>
        <end position="160"/>
    </location>
</feature>
<evidence type="ECO:0000313" key="4">
    <source>
        <dbReference type="Proteomes" id="UP000756346"/>
    </source>
</evidence>
<gene>
    <name evidence="3" type="ORF">B0I36DRAFT_314451</name>
</gene>
<dbReference type="PANTHER" id="PTHR12794">
    <property type="entry name" value="GEMIN2"/>
    <property type="match status" value="1"/>
</dbReference>
<evidence type="ECO:0000313" key="3">
    <source>
        <dbReference type="EMBL" id="KAH7037619.1"/>
    </source>
</evidence>
<dbReference type="RefSeq" id="XP_046016740.1">
    <property type="nucleotide sequence ID" value="XM_046152765.1"/>
</dbReference>
<evidence type="ECO:0000256" key="2">
    <source>
        <dbReference type="SAM" id="MobiDB-lite"/>
    </source>
</evidence>
<feature type="region of interest" description="Disordered" evidence="2">
    <location>
        <begin position="92"/>
        <end position="117"/>
    </location>
</feature>
<feature type="compositionally biased region" description="Polar residues" evidence="2">
    <location>
        <begin position="22"/>
        <end position="31"/>
    </location>
</feature>
<dbReference type="EMBL" id="JAGTJQ010000002">
    <property type="protein sequence ID" value="KAH7037619.1"/>
    <property type="molecule type" value="Genomic_DNA"/>
</dbReference>
<evidence type="ECO:0000256" key="1">
    <source>
        <dbReference type="ARBA" id="ARBA00025758"/>
    </source>
</evidence>
<dbReference type="Proteomes" id="UP000756346">
    <property type="component" value="Unassembled WGS sequence"/>
</dbReference>
<proteinExistence type="inferred from homology"/>
<feature type="region of interest" description="Disordered" evidence="2">
    <location>
        <begin position="1"/>
        <end position="42"/>
    </location>
</feature>
<dbReference type="AlphaFoldDB" id="A0A9P9BUM1"/>
<dbReference type="OrthoDB" id="428895at2759"/>
<keyword evidence="4" id="KW-1185">Reference proteome</keyword>
<feature type="compositionally biased region" description="Low complexity" evidence="2">
    <location>
        <begin position="447"/>
        <end position="459"/>
    </location>
</feature>
<dbReference type="GO" id="GO:0000387">
    <property type="term" value="P:spliceosomal snRNP assembly"/>
    <property type="evidence" value="ECO:0007669"/>
    <property type="project" value="InterPro"/>
</dbReference>
<feature type="region of interest" description="Disordered" evidence="2">
    <location>
        <begin position="339"/>
        <end position="473"/>
    </location>
</feature>
<feature type="region of interest" description="Disordered" evidence="2">
    <location>
        <begin position="137"/>
        <end position="190"/>
    </location>
</feature>
<dbReference type="GO" id="GO:0005634">
    <property type="term" value="C:nucleus"/>
    <property type="evidence" value="ECO:0007669"/>
    <property type="project" value="TreeGrafter"/>
</dbReference>
<sequence length="512" mass="55963">MSSKRPADEQATTSARKRRNFHNSTQRSGKNSHAAVDQTYGQRNAFGSLDEIGTTAPAADSDLDCEDDTEALAYLRLVRQEASGIPHVIVAKRAGPQPPPSASLASTTQDVDRDIYNDGTGDFRGYYHDGAYIAYPDDYTGTPGSEDEEDDSYGSQENDDEAGKGLEDVDDSSNWSGDSGQRRPHNSSVDEIRQAYFTSLTQRYLSLREIVQRQPPDSAVAALPRTHPTDVDGFNGSSSAFPQWSGRLRGTDPMPVQIAAMHKDSIIRLLRIILGGKFLRKRVELRARTSTWIWALLARLPDRGELDYQEIGWIRELGKRAVLLMIGLAEAQVLQEEYGVGGSDDENDGDVDVDELFEDDTGSETAGPDEASLGVTADSKSGPNGTADPRPQTANTDENQDDDAPMDLDDGEISDDNVEPPKDHSGLEDMKARLLAQLDDDDDDDAAVVVEPEPQSVEPSSHDDEPHGEQQDSAVNAAQMNVRATLNMILTVAGEFYGQRDLLEFRDPFGSL</sequence>
<dbReference type="InterPro" id="IPR035426">
    <property type="entry name" value="Gemin2/Brr1"/>
</dbReference>
<name>A0A9P9BUM1_9PEZI</name>
<accession>A0A9P9BUM1</accession>
<comment type="caution">
    <text evidence="3">The sequence shown here is derived from an EMBL/GenBank/DDBJ whole genome shotgun (WGS) entry which is preliminary data.</text>
</comment>
<dbReference type="PANTHER" id="PTHR12794:SF0">
    <property type="entry name" value="GEM-ASSOCIATED PROTEIN 2"/>
    <property type="match status" value="1"/>
</dbReference>